<dbReference type="AlphaFoldDB" id="A0A414PQJ0"/>
<accession>A0A414PQJ0</accession>
<evidence type="ECO:0008006" key="3">
    <source>
        <dbReference type="Google" id="ProtNLM"/>
    </source>
</evidence>
<comment type="caution">
    <text evidence="1">The sequence shown here is derived from an EMBL/GenBank/DDBJ whole genome shotgun (WGS) entry which is preliminary data.</text>
</comment>
<organism evidence="1 2">
    <name type="scientific">Fusobacterium mortiferum</name>
    <dbReference type="NCBI Taxonomy" id="850"/>
    <lineage>
        <taxon>Bacteria</taxon>
        <taxon>Fusobacteriati</taxon>
        <taxon>Fusobacteriota</taxon>
        <taxon>Fusobacteriia</taxon>
        <taxon>Fusobacteriales</taxon>
        <taxon>Fusobacteriaceae</taxon>
        <taxon>Fusobacterium</taxon>
    </lineage>
</organism>
<protein>
    <recommendedName>
        <fullName evidence="3">DUF4402 domain-containing protein</fullName>
    </recommendedName>
</protein>
<dbReference type="EMBL" id="QRHL01000021">
    <property type="protein sequence ID" value="RHF70815.1"/>
    <property type="molecule type" value="Genomic_DNA"/>
</dbReference>
<evidence type="ECO:0000313" key="2">
    <source>
        <dbReference type="Proteomes" id="UP000284676"/>
    </source>
</evidence>
<gene>
    <name evidence="1" type="ORF">DW663_09775</name>
</gene>
<proteinExistence type="predicted"/>
<dbReference type="RefSeq" id="WP_118234575.1">
    <property type="nucleotide sequence ID" value="NZ_QRHL01000021.1"/>
</dbReference>
<dbReference type="Proteomes" id="UP000284676">
    <property type="component" value="Unassembled WGS sequence"/>
</dbReference>
<evidence type="ECO:0000313" key="1">
    <source>
        <dbReference type="EMBL" id="RHF70815.1"/>
    </source>
</evidence>
<sequence length="154" mass="17317">MVIINTLTIAEEITLDVTARIVENLTITTNDVNFGKIVRGKEKREPDVSGMIYIDGESNSIVSLELQGNGEEMKNILNLYYKGIKNEENKIAYKAKFFRKNGEEVLLNSNGKLTLNLSDEGSEEINLKGSIQTDKNIELGNYEGVISIRVKYLR</sequence>
<reference evidence="1 2" key="1">
    <citation type="submission" date="2018-08" db="EMBL/GenBank/DDBJ databases">
        <title>A genome reference for cultivated species of the human gut microbiota.</title>
        <authorList>
            <person name="Zou Y."/>
            <person name="Xue W."/>
            <person name="Luo G."/>
        </authorList>
    </citation>
    <scope>NUCLEOTIDE SEQUENCE [LARGE SCALE GENOMIC DNA]</scope>
    <source>
        <strain evidence="1 2">AM25-1</strain>
    </source>
</reference>
<name>A0A414PQJ0_FUSMR</name>